<keyword evidence="1" id="KW-0175">Coiled coil</keyword>
<feature type="coiled-coil region" evidence="1">
    <location>
        <begin position="63"/>
        <end position="94"/>
    </location>
</feature>
<accession>A0A4U0V6B6</accession>
<organism evidence="3 4">
    <name type="scientific">Friedmanniomyces endolithicus</name>
    <dbReference type="NCBI Taxonomy" id="329885"/>
    <lineage>
        <taxon>Eukaryota</taxon>
        <taxon>Fungi</taxon>
        <taxon>Dikarya</taxon>
        <taxon>Ascomycota</taxon>
        <taxon>Pezizomycotina</taxon>
        <taxon>Dothideomycetes</taxon>
        <taxon>Dothideomycetidae</taxon>
        <taxon>Mycosphaerellales</taxon>
        <taxon>Teratosphaeriaceae</taxon>
        <taxon>Friedmanniomyces</taxon>
    </lineage>
</organism>
<dbReference type="Proteomes" id="UP000310066">
    <property type="component" value="Unassembled WGS sequence"/>
</dbReference>
<name>A0A4U0V6B6_9PEZI</name>
<evidence type="ECO:0000313" key="4">
    <source>
        <dbReference type="Proteomes" id="UP000310066"/>
    </source>
</evidence>
<proteinExistence type="predicted"/>
<dbReference type="OrthoDB" id="5413829at2759"/>
<dbReference type="AlphaFoldDB" id="A0A4U0V6B6"/>
<dbReference type="EMBL" id="NAJP01000016">
    <property type="protein sequence ID" value="TKA44217.1"/>
    <property type="molecule type" value="Genomic_DNA"/>
</dbReference>
<dbReference type="STRING" id="329885.A0A4U0V6B6"/>
<feature type="region of interest" description="Disordered" evidence="2">
    <location>
        <begin position="300"/>
        <end position="324"/>
    </location>
</feature>
<reference evidence="3 4" key="1">
    <citation type="submission" date="2017-03" db="EMBL/GenBank/DDBJ databases">
        <title>Genomes of endolithic fungi from Antarctica.</title>
        <authorList>
            <person name="Coleine C."/>
            <person name="Masonjones S."/>
            <person name="Stajich J.E."/>
        </authorList>
    </citation>
    <scope>NUCLEOTIDE SEQUENCE [LARGE SCALE GENOMIC DNA]</scope>
    <source>
        <strain evidence="3 4">CCFEE 5311</strain>
    </source>
</reference>
<evidence type="ECO:0000313" key="3">
    <source>
        <dbReference type="EMBL" id="TKA44217.1"/>
    </source>
</evidence>
<evidence type="ECO:0000256" key="2">
    <source>
        <dbReference type="SAM" id="MobiDB-lite"/>
    </source>
</evidence>
<evidence type="ECO:0000256" key="1">
    <source>
        <dbReference type="SAM" id="Coils"/>
    </source>
</evidence>
<feature type="compositionally biased region" description="Basic and acidic residues" evidence="2">
    <location>
        <begin position="137"/>
        <end position="158"/>
    </location>
</feature>
<comment type="caution">
    <text evidence="3">The sequence shown here is derived from an EMBL/GenBank/DDBJ whole genome shotgun (WGS) entry which is preliminary data.</text>
</comment>
<dbReference type="Gene3D" id="6.10.250.2790">
    <property type="match status" value="1"/>
</dbReference>
<sequence length="358" mass="38956">MAVTATPSGLRKQPASQQVVDHSVQPFLQKDFDPVDYLNSTLPALSTTSTPVQSAQHGRTVPLSELNAQLQTLLSQVNAQMTRWSNTLTQLTDEIIRSGSRLAYEVEVLRGDTTGLTDVLDNRLKKEIELLAPRRDALNGEHLEHEVDTSSPHDEDPSRASSINEPEYLNQLRTLTAVRSRLDAVIQVFGDAMAWPLAPSELSSSGAASSLLSISGPASDADARDREAKSKVYMETLRAEINDQTGTGDDITSLAAAAARLEDLRGLAEVWKGTVEEKARLRVVESLLRPVEERLRVVERTGQQARGAPVSLPSSSAPRGADLRYGDLSASSQRAAGEGGGYGFLQNLRNLRDEMYLE</sequence>
<gene>
    <name evidence="3" type="ORF">B0A54_04984</name>
</gene>
<feature type="region of interest" description="Disordered" evidence="2">
    <location>
        <begin position="137"/>
        <end position="166"/>
    </location>
</feature>
<protein>
    <submittedName>
        <fullName evidence="3">Uncharacterized protein</fullName>
    </submittedName>
</protein>